<evidence type="ECO:0000256" key="1">
    <source>
        <dbReference type="ARBA" id="ARBA00008857"/>
    </source>
</evidence>
<dbReference type="SUPFAM" id="SSF56349">
    <property type="entry name" value="DNA breaking-rejoining enzymes"/>
    <property type="match status" value="1"/>
</dbReference>
<dbReference type="GO" id="GO:0015074">
    <property type="term" value="P:DNA integration"/>
    <property type="evidence" value="ECO:0007669"/>
    <property type="project" value="InterPro"/>
</dbReference>
<evidence type="ECO:0000256" key="2">
    <source>
        <dbReference type="ARBA" id="ARBA00023125"/>
    </source>
</evidence>
<feature type="domain" description="Tyr recombinase" evidence="4">
    <location>
        <begin position="7"/>
        <end position="284"/>
    </location>
</feature>
<geneLocation type="plasmid" evidence="5 6">
    <name>pANACY.03</name>
</geneLocation>
<dbReference type="KEGG" id="acy:Anacy_6039"/>
<name>K9ZQ68_ANACC</name>
<accession>K9ZQ68</accession>
<organism evidence="5 6">
    <name type="scientific">Anabaena cylindrica (strain ATCC 27899 / PCC 7122)</name>
    <dbReference type="NCBI Taxonomy" id="272123"/>
    <lineage>
        <taxon>Bacteria</taxon>
        <taxon>Bacillati</taxon>
        <taxon>Cyanobacteriota</taxon>
        <taxon>Cyanophyceae</taxon>
        <taxon>Nostocales</taxon>
        <taxon>Nostocaceae</taxon>
        <taxon>Anabaena</taxon>
    </lineage>
</organism>
<dbReference type="PANTHER" id="PTHR30349:SF41">
    <property type="entry name" value="INTEGRASE_RECOMBINASE PROTEIN MJ0367-RELATED"/>
    <property type="match status" value="1"/>
</dbReference>
<comment type="similarity">
    <text evidence="1">Belongs to the 'phage' integrase family.</text>
</comment>
<reference evidence="6" key="1">
    <citation type="journal article" date="2013" name="Proc. Natl. Acad. Sci. U.S.A.">
        <title>Improving the coverage of the cyanobacterial phylum using diversity-driven genome sequencing.</title>
        <authorList>
            <person name="Shih P.M."/>
            <person name="Wu D."/>
            <person name="Latifi A."/>
            <person name="Axen S.D."/>
            <person name="Fewer D.P."/>
            <person name="Talla E."/>
            <person name="Calteau A."/>
            <person name="Cai F."/>
            <person name="Tandeau de Marsac N."/>
            <person name="Rippka R."/>
            <person name="Herdman M."/>
            <person name="Sivonen K."/>
            <person name="Coursin T."/>
            <person name="Laurent T."/>
            <person name="Goodwin L."/>
            <person name="Nolan M."/>
            <person name="Davenport K.W."/>
            <person name="Han C.S."/>
            <person name="Rubin E.M."/>
            <person name="Eisen J.A."/>
            <person name="Woyke T."/>
            <person name="Gugger M."/>
            <person name="Kerfeld C.A."/>
        </authorList>
    </citation>
    <scope>NUCLEOTIDE SEQUENCE [LARGE SCALE GENOMIC DNA]</scope>
    <source>
        <strain evidence="6">ATCC 27899 / PCC 7122</strain>
    </source>
</reference>
<evidence type="ECO:0000259" key="4">
    <source>
        <dbReference type="PROSITE" id="PS51898"/>
    </source>
</evidence>
<dbReference type="InterPro" id="IPR011010">
    <property type="entry name" value="DNA_brk_join_enz"/>
</dbReference>
<gene>
    <name evidence="5" type="ordered locus">Anacy_6039</name>
</gene>
<protein>
    <submittedName>
        <fullName evidence="5">Integrase family protein</fullName>
    </submittedName>
</protein>
<dbReference type="AlphaFoldDB" id="K9ZQ68"/>
<dbReference type="Pfam" id="PF00589">
    <property type="entry name" value="Phage_integrase"/>
    <property type="match status" value="1"/>
</dbReference>
<evidence type="ECO:0000256" key="3">
    <source>
        <dbReference type="ARBA" id="ARBA00023172"/>
    </source>
</evidence>
<keyword evidence="5" id="KW-0614">Plasmid</keyword>
<proteinExistence type="inferred from homology"/>
<dbReference type="PATRIC" id="fig|272123.3.peg.6560"/>
<dbReference type="InterPro" id="IPR013762">
    <property type="entry name" value="Integrase-like_cat_sf"/>
</dbReference>
<dbReference type="Gene3D" id="1.10.443.10">
    <property type="entry name" value="Intergrase catalytic core"/>
    <property type="match status" value="1"/>
</dbReference>
<dbReference type="GO" id="GO:0006310">
    <property type="term" value="P:DNA recombination"/>
    <property type="evidence" value="ECO:0007669"/>
    <property type="project" value="UniProtKB-KW"/>
</dbReference>
<dbReference type="HOGENOM" id="CLU_971967_0_0_3"/>
<sequence length="286" mass="32580">MLINRNGQAKVLTKSEIQQLFHNGFKSSRDKALFAVAFYTACRISEARKMFIIDAFYDGKVRDEIIIRKAHSKGKQGTRSIPTHPNLKKILQEYYDNSAKLVEMKKMIGDWSEKSFNCEGKIIINLAHQCPRCQFAGIFKNGVCNNQQRYKCKKCRHEFFERELPKTDLASENSSAIEFDPLGVTCSTLYGFLLEKSDNPFLFPGRRSKGYISLRNAMSIFVYAFDKLGIDGASTHSCRRTALTMMHREGVILKVLQEISGHKDLGALQKYLEVSEEQARAAINIL</sequence>
<dbReference type="EMBL" id="CP003662">
    <property type="protein sequence ID" value="AFZ61316.1"/>
    <property type="molecule type" value="Genomic_DNA"/>
</dbReference>
<keyword evidence="2" id="KW-0238">DNA-binding</keyword>
<dbReference type="GO" id="GO:0003677">
    <property type="term" value="F:DNA binding"/>
    <property type="evidence" value="ECO:0007669"/>
    <property type="project" value="UniProtKB-KW"/>
</dbReference>
<dbReference type="InterPro" id="IPR050090">
    <property type="entry name" value="Tyrosine_recombinase_XerCD"/>
</dbReference>
<dbReference type="Proteomes" id="UP000010474">
    <property type="component" value="Plasmid pANACY.03"/>
</dbReference>
<dbReference type="PROSITE" id="PS51898">
    <property type="entry name" value="TYR_RECOMBINASE"/>
    <property type="match status" value="1"/>
</dbReference>
<dbReference type="RefSeq" id="WP_015217782.1">
    <property type="nucleotide sequence ID" value="NC_019773.1"/>
</dbReference>
<evidence type="ECO:0000313" key="6">
    <source>
        <dbReference type="Proteomes" id="UP000010474"/>
    </source>
</evidence>
<dbReference type="InterPro" id="IPR002104">
    <property type="entry name" value="Integrase_catalytic"/>
</dbReference>
<keyword evidence="6" id="KW-1185">Reference proteome</keyword>
<dbReference type="OrthoDB" id="456420at2"/>
<dbReference type="PANTHER" id="PTHR30349">
    <property type="entry name" value="PHAGE INTEGRASE-RELATED"/>
    <property type="match status" value="1"/>
</dbReference>
<keyword evidence="3" id="KW-0233">DNA recombination</keyword>
<evidence type="ECO:0000313" key="5">
    <source>
        <dbReference type="EMBL" id="AFZ61316.1"/>
    </source>
</evidence>